<dbReference type="Proteomes" id="UP000009226">
    <property type="component" value="Chromosome"/>
</dbReference>
<dbReference type="SUPFAM" id="SSF50156">
    <property type="entry name" value="PDZ domain-like"/>
    <property type="match status" value="1"/>
</dbReference>
<keyword evidence="2" id="KW-0378">Hydrolase</keyword>
<dbReference type="InterPro" id="IPR001478">
    <property type="entry name" value="PDZ"/>
</dbReference>
<dbReference type="HOGENOM" id="CLU_035713_1_0_9"/>
<proteinExistence type="predicted"/>
<dbReference type="eggNOG" id="COG0265">
    <property type="taxonomic scope" value="Bacteria"/>
</dbReference>
<dbReference type="InterPro" id="IPR036034">
    <property type="entry name" value="PDZ_sf"/>
</dbReference>
<dbReference type="SMART" id="SM00228">
    <property type="entry name" value="PDZ"/>
    <property type="match status" value="1"/>
</dbReference>
<dbReference type="Pfam" id="PF13180">
    <property type="entry name" value="PDZ_2"/>
    <property type="match status" value="1"/>
</dbReference>
<gene>
    <name evidence="2" type="ordered locus">Desca_2092</name>
</gene>
<dbReference type="PROSITE" id="PS51494">
    <property type="entry name" value="SPOIVB"/>
    <property type="match status" value="1"/>
</dbReference>
<dbReference type="MEROPS" id="S55.001"/>
<dbReference type="EC" id="3.4.21.116" evidence="2"/>
<reference evidence="2 3" key="1">
    <citation type="submission" date="2011-05" db="EMBL/GenBank/DDBJ databases">
        <title>Complete sequence of Desulfotomaculum carboxydivorans CO-1-SRB.</title>
        <authorList>
            <consortium name="US DOE Joint Genome Institute"/>
            <person name="Lucas S."/>
            <person name="Han J."/>
            <person name="Lapidus A."/>
            <person name="Cheng J.-F."/>
            <person name="Goodwin L."/>
            <person name="Pitluck S."/>
            <person name="Peters L."/>
            <person name="Mikhailova N."/>
            <person name="Lu M."/>
            <person name="Han C."/>
            <person name="Tapia R."/>
            <person name="Land M."/>
            <person name="Hauser L."/>
            <person name="Kyrpides N."/>
            <person name="Ivanova N."/>
            <person name="Pagani I."/>
            <person name="Stams A."/>
            <person name="Plugge C."/>
            <person name="Muyzer G."/>
            <person name="Kuever J."/>
            <person name="Parshina S."/>
            <person name="Ivanova A."/>
            <person name="Nazina T."/>
            <person name="Woyke T."/>
        </authorList>
    </citation>
    <scope>NUCLEOTIDE SEQUENCE [LARGE SCALE GENOMIC DNA]</scope>
    <source>
        <strain evidence="3">DSM 14880 / VKM B-2319 / CO-1-SRB</strain>
    </source>
</reference>
<dbReference type="STRING" id="868595.Desca_2092"/>
<dbReference type="GO" id="GO:0016787">
    <property type="term" value="F:hydrolase activity"/>
    <property type="evidence" value="ECO:0007669"/>
    <property type="project" value="UniProtKB-KW"/>
</dbReference>
<dbReference type="KEGG" id="dca:Desca_2092"/>
<keyword evidence="3" id="KW-1185">Reference proteome</keyword>
<dbReference type="Gene3D" id="2.30.42.10">
    <property type="match status" value="1"/>
</dbReference>
<sequence length="453" mass="49551">MDYRKQKMPVLFLAILFLGLCFQLPLQTIAHLPVNQTVYVGEQVNFNLNMPKALAQNIKFNVEGLKPASFSAGDVTPVAATPGELEVQVKLFGVIPLKRMILSVVPEVRVIPGGQAIGVMVESQGVMVVGRSAIQDQRGVRHNPAAEAGVEIGDVLLKIDGREVETEQQVRDLVNEAGEQGKVLALELRRKGSDKNYQIKVKPIFCNETKRYRIGMFVRDSTAGVGTMTFFDPKTKAYGALGHIISDIDTGQPINLARGKIIGAAIQGIRAGKRGEPGEKIGMFDHRGDIVGNITKNTNCGIYGQLQNTPHNFYSSEAIPVATAQQVKEGPAEIYTVLEGNKIEKFSIEILKINTNARADGKGLVIKITDPKLLQKTGGIIQGMSGSPIIQDNKLVGAVTHVFVNDPTRGYGVLAEWMLYDSGTFPKHLSDRNFKEFDARGTVACIHWQKFKF</sequence>
<dbReference type="EMBL" id="CP002736">
    <property type="protein sequence ID" value="AEF94931.1"/>
    <property type="molecule type" value="Genomic_DNA"/>
</dbReference>
<dbReference type="Pfam" id="PF05580">
    <property type="entry name" value="Peptidase_S55"/>
    <property type="match status" value="1"/>
</dbReference>
<organism evidence="2 3">
    <name type="scientific">Desulfotomaculum nigrificans (strain DSM 14880 / VKM B-2319 / CO-1-SRB)</name>
    <name type="common">Desulfotomaculum carboxydivorans</name>
    <dbReference type="NCBI Taxonomy" id="868595"/>
    <lineage>
        <taxon>Bacteria</taxon>
        <taxon>Bacillati</taxon>
        <taxon>Bacillota</taxon>
        <taxon>Clostridia</taxon>
        <taxon>Eubacteriales</taxon>
        <taxon>Desulfotomaculaceae</taxon>
        <taxon>Desulfotomaculum</taxon>
    </lineage>
</organism>
<dbReference type="InterPro" id="IPR008763">
    <property type="entry name" value="Peptidase_S55"/>
</dbReference>
<protein>
    <submittedName>
        <fullName evidence="2">Stage IV sporulation protein B</fullName>
        <ecNumber evidence="2">3.4.21.116</ecNumber>
    </submittedName>
</protein>
<dbReference type="RefSeq" id="WP_013810542.1">
    <property type="nucleotide sequence ID" value="NC_015565.1"/>
</dbReference>
<dbReference type="AlphaFoldDB" id="F6B9N5"/>
<evidence type="ECO:0000259" key="1">
    <source>
        <dbReference type="PROSITE" id="PS51494"/>
    </source>
</evidence>
<evidence type="ECO:0000313" key="2">
    <source>
        <dbReference type="EMBL" id="AEF94931.1"/>
    </source>
</evidence>
<name>F6B9N5_DESCC</name>
<dbReference type="InterPro" id="IPR014219">
    <property type="entry name" value="SpoIVB"/>
</dbReference>
<evidence type="ECO:0000313" key="3">
    <source>
        <dbReference type="Proteomes" id="UP000009226"/>
    </source>
</evidence>
<accession>F6B9N5</accession>
<dbReference type="NCBIfam" id="TIGR02860">
    <property type="entry name" value="spore_IV_B"/>
    <property type="match status" value="1"/>
</dbReference>
<feature type="domain" description="Peptidase S55" evidence="1">
    <location>
        <begin position="195"/>
        <end position="434"/>
    </location>
</feature>